<evidence type="ECO:0000256" key="2">
    <source>
        <dbReference type="ARBA" id="ARBA00012000"/>
    </source>
</evidence>
<gene>
    <name evidence="7" type="ORF">Rrhod_1074</name>
</gene>
<dbReference type="InterPro" id="IPR011257">
    <property type="entry name" value="DNA_glycosylase"/>
</dbReference>
<dbReference type="Gene3D" id="1.10.340.30">
    <property type="entry name" value="Hypothetical protein, domain 2"/>
    <property type="match status" value="1"/>
</dbReference>
<protein>
    <recommendedName>
        <fullName evidence="2">DNA-3-methyladenine glycosylase II</fullName>
        <ecNumber evidence="2">3.2.2.21</ecNumber>
    </recommendedName>
</protein>
<comment type="caution">
    <text evidence="7">The sequence shown here is derived from an EMBL/GenBank/DDBJ whole genome shotgun (WGS) entry which is preliminary data.</text>
</comment>
<dbReference type="InterPro" id="IPR010316">
    <property type="entry name" value="AlkA_N"/>
</dbReference>
<evidence type="ECO:0000259" key="5">
    <source>
        <dbReference type="SMART" id="SM00478"/>
    </source>
</evidence>
<feature type="domain" description="DNA-3-methyladenine glycosylase AlkA N-terminal" evidence="6">
    <location>
        <begin position="11"/>
        <end position="128"/>
    </location>
</feature>
<dbReference type="Pfam" id="PF06029">
    <property type="entry name" value="AlkA_N"/>
    <property type="match status" value="1"/>
</dbReference>
<dbReference type="GO" id="GO:0032131">
    <property type="term" value="F:alkylated DNA binding"/>
    <property type="evidence" value="ECO:0007669"/>
    <property type="project" value="TreeGrafter"/>
</dbReference>
<dbReference type="PANTHER" id="PTHR43003">
    <property type="entry name" value="DNA-3-METHYLADENINE GLYCOSYLASE"/>
    <property type="match status" value="1"/>
</dbReference>
<dbReference type="Pfam" id="PF00730">
    <property type="entry name" value="HhH-GPD"/>
    <property type="match status" value="1"/>
</dbReference>
<evidence type="ECO:0000313" key="8">
    <source>
        <dbReference type="Proteomes" id="UP000013525"/>
    </source>
</evidence>
<evidence type="ECO:0000256" key="3">
    <source>
        <dbReference type="ARBA" id="ARBA00022763"/>
    </source>
</evidence>
<accession>R7WTU1</accession>
<name>R7WTU1_9NOCA</name>
<sequence>MGERLTDGTRALALPLHPPFAADPLRRVTAVHAVPGVEEADDTGVRRTLRTPSGPAHVDVAWPEPGADTLTLTAAGPGAGDPAVETCVRGWLDLDVDPDAVGSALARFDDLAPLVRERPGLRILGSADPWETAASVVLGQQVSLAGARTLVGRLVTRLRDEPGLAPFPTARQVRDLGVAEVRDVVRMPRGRAQTLHDLAAAVCDGDVDLTASGLRDSMRAARIAGIGPWTTEYLALRLGDRDAAPTGDLVLRRALGGVTEARARAVVAPWSPLRAYGIFHVWTAASYSA</sequence>
<dbReference type="RefSeq" id="WP_010837141.1">
    <property type="nucleotide sequence ID" value="NZ_APMY01000032.1"/>
</dbReference>
<dbReference type="eggNOG" id="COG0122">
    <property type="taxonomic scope" value="Bacteria"/>
</dbReference>
<dbReference type="PANTHER" id="PTHR43003:SF13">
    <property type="entry name" value="DNA-3-METHYLADENINE GLYCOSYLASE 2"/>
    <property type="match status" value="1"/>
</dbReference>
<dbReference type="SUPFAM" id="SSF55945">
    <property type="entry name" value="TATA-box binding protein-like"/>
    <property type="match status" value="1"/>
</dbReference>
<organism evidence="7 8">
    <name type="scientific">Rhodococcus rhodnii LMG 5362</name>
    <dbReference type="NCBI Taxonomy" id="1273125"/>
    <lineage>
        <taxon>Bacteria</taxon>
        <taxon>Bacillati</taxon>
        <taxon>Actinomycetota</taxon>
        <taxon>Actinomycetes</taxon>
        <taxon>Mycobacteriales</taxon>
        <taxon>Nocardiaceae</taxon>
        <taxon>Rhodococcus</taxon>
    </lineage>
</organism>
<dbReference type="SMART" id="SM01009">
    <property type="entry name" value="AlkA_N"/>
    <property type="match status" value="1"/>
</dbReference>
<dbReference type="InterPro" id="IPR051912">
    <property type="entry name" value="Alkylbase_DNA_Glycosylase/TA"/>
</dbReference>
<dbReference type="GO" id="GO:0043916">
    <property type="term" value="F:DNA-7-methylguanine glycosylase activity"/>
    <property type="evidence" value="ECO:0007669"/>
    <property type="project" value="TreeGrafter"/>
</dbReference>
<feature type="domain" description="HhH-GPD" evidence="5">
    <location>
        <begin position="138"/>
        <end position="286"/>
    </location>
</feature>
<keyword evidence="4" id="KW-0234">DNA repair</keyword>
<evidence type="ECO:0000256" key="4">
    <source>
        <dbReference type="ARBA" id="ARBA00023204"/>
    </source>
</evidence>
<dbReference type="EC" id="3.2.2.21" evidence="2"/>
<dbReference type="SUPFAM" id="SSF48150">
    <property type="entry name" value="DNA-glycosylase"/>
    <property type="match status" value="1"/>
</dbReference>
<dbReference type="GO" id="GO:0008725">
    <property type="term" value="F:DNA-3-methyladenine glycosylase activity"/>
    <property type="evidence" value="ECO:0007669"/>
    <property type="project" value="TreeGrafter"/>
</dbReference>
<dbReference type="Gene3D" id="3.30.310.20">
    <property type="entry name" value="DNA-3-methyladenine glycosylase AlkA, N-terminal domain"/>
    <property type="match status" value="1"/>
</dbReference>
<dbReference type="Proteomes" id="UP000013525">
    <property type="component" value="Unassembled WGS sequence"/>
</dbReference>
<dbReference type="GO" id="GO:0005737">
    <property type="term" value="C:cytoplasm"/>
    <property type="evidence" value="ECO:0007669"/>
    <property type="project" value="TreeGrafter"/>
</dbReference>
<keyword evidence="8" id="KW-1185">Reference proteome</keyword>
<dbReference type="GO" id="GO:0032993">
    <property type="term" value="C:protein-DNA complex"/>
    <property type="evidence" value="ECO:0007669"/>
    <property type="project" value="TreeGrafter"/>
</dbReference>
<evidence type="ECO:0000256" key="1">
    <source>
        <dbReference type="ARBA" id="ARBA00000086"/>
    </source>
</evidence>
<proteinExistence type="predicted"/>
<comment type="catalytic activity">
    <reaction evidence="1">
        <text>Hydrolysis of alkylated DNA, releasing 3-methyladenine, 3-methylguanine, 7-methylguanine and 7-methyladenine.</text>
        <dbReference type="EC" id="3.2.2.21"/>
    </reaction>
</comment>
<dbReference type="EMBL" id="APMY01000032">
    <property type="protein sequence ID" value="EOM77569.1"/>
    <property type="molecule type" value="Genomic_DNA"/>
</dbReference>
<dbReference type="GO" id="GO:0006285">
    <property type="term" value="P:base-excision repair, AP site formation"/>
    <property type="evidence" value="ECO:0007669"/>
    <property type="project" value="TreeGrafter"/>
</dbReference>
<dbReference type="AlphaFoldDB" id="R7WTU1"/>
<dbReference type="InterPro" id="IPR003265">
    <property type="entry name" value="HhH-GPD_domain"/>
</dbReference>
<evidence type="ECO:0000259" key="6">
    <source>
        <dbReference type="SMART" id="SM01009"/>
    </source>
</evidence>
<dbReference type="InterPro" id="IPR023170">
    <property type="entry name" value="HhH_base_excis_C"/>
</dbReference>
<dbReference type="InterPro" id="IPR037046">
    <property type="entry name" value="AlkA_N_sf"/>
</dbReference>
<dbReference type="GO" id="GO:0006307">
    <property type="term" value="P:DNA alkylation repair"/>
    <property type="evidence" value="ECO:0007669"/>
    <property type="project" value="TreeGrafter"/>
</dbReference>
<dbReference type="Gene3D" id="1.10.1670.10">
    <property type="entry name" value="Helix-hairpin-Helix base-excision DNA repair enzymes (C-terminal)"/>
    <property type="match status" value="1"/>
</dbReference>
<dbReference type="SMART" id="SM00478">
    <property type="entry name" value="ENDO3c"/>
    <property type="match status" value="1"/>
</dbReference>
<keyword evidence="3" id="KW-0227">DNA damage</keyword>
<evidence type="ECO:0000313" key="7">
    <source>
        <dbReference type="EMBL" id="EOM77569.1"/>
    </source>
</evidence>
<reference evidence="7 8" key="1">
    <citation type="journal article" date="2013" name="Genome Announc.">
        <title>Draft Genome Sequence of Rhodococcus rhodnii Strain LMG5362, a Symbiont of Rhodnius prolixus (Hemiptera, Reduviidae, Triatominae), the Principle Vector of Trypanosoma cruzi.</title>
        <authorList>
            <person name="Pachebat J.A."/>
            <person name="van Keulen G."/>
            <person name="Whitten M.M."/>
            <person name="Girdwood S."/>
            <person name="Del Sol R."/>
            <person name="Dyson P.J."/>
            <person name="Facey P.D."/>
        </authorList>
    </citation>
    <scope>NUCLEOTIDE SEQUENCE [LARGE SCALE GENOMIC DNA]</scope>
    <source>
        <strain evidence="7 8">LMG 5362</strain>
    </source>
</reference>
<dbReference type="PATRIC" id="fig|1273125.3.peg.1035"/>